<feature type="binding site" evidence="12">
    <location>
        <position position="235"/>
    </location>
    <ligand>
        <name>Zn(2+)</name>
        <dbReference type="ChEBI" id="CHEBI:29105"/>
    </ligand>
</feature>
<dbReference type="Pfam" id="PF03331">
    <property type="entry name" value="LpxC"/>
    <property type="match status" value="1"/>
</dbReference>
<evidence type="ECO:0000256" key="7">
    <source>
        <dbReference type="ARBA" id="ARBA00022723"/>
    </source>
</evidence>
<dbReference type="PANTHER" id="PTHR33694:SF1">
    <property type="entry name" value="UDP-3-O-ACYL-N-ACETYLGLUCOSAMINE DEACETYLASE 1, MITOCHONDRIAL-RELATED"/>
    <property type="match status" value="1"/>
</dbReference>
<dbReference type="InterPro" id="IPR004463">
    <property type="entry name" value="UDP-acyl_GlcNac_deAcase"/>
</dbReference>
<dbReference type="GO" id="GO:0046872">
    <property type="term" value="F:metal ion binding"/>
    <property type="evidence" value="ECO:0007669"/>
    <property type="project" value="UniProtKB-KW"/>
</dbReference>
<keyword evidence="9 12" id="KW-0862">Zinc</keyword>
<keyword evidence="5 12" id="KW-0444">Lipid biosynthesis</keyword>
<dbReference type="NCBIfam" id="TIGR00325">
    <property type="entry name" value="lpxC"/>
    <property type="match status" value="1"/>
</dbReference>
<feature type="active site" description="Proton donor" evidence="12">
    <location>
        <position position="262"/>
    </location>
</feature>
<keyword evidence="10 12" id="KW-0443">Lipid metabolism</keyword>
<comment type="function">
    <text evidence="2 12">Catalyzes the hydrolysis of UDP-3-O-myristoyl-N-acetylglucosamine to form UDP-3-O-myristoylglucosamine and acetate, the committed step in lipid A biosynthesis.</text>
</comment>
<dbReference type="InterPro" id="IPR015870">
    <property type="entry name" value="UDP-acyl_N-AcGlcN_deAcase_N"/>
</dbReference>
<evidence type="ECO:0000256" key="8">
    <source>
        <dbReference type="ARBA" id="ARBA00022801"/>
    </source>
</evidence>
<dbReference type="HOGENOM" id="CLU_046528_1_0_7"/>
<feature type="binding site" evidence="12">
    <location>
        <position position="239"/>
    </location>
    <ligand>
        <name>Zn(2+)</name>
        <dbReference type="ChEBI" id="CHEBI:29105"/>
    </ligand>
</feature>
<dbReference type="UniPathway" id="UPA00359">
    <property type="reaction ID" value="UER00478"/>
</dbReference>
<dbReference type="RefSeq" id="WP_015469675.1">
    <property type="nucleotide sequence ID" value="NC_020813.1"/>
</dbReference>
<evidence type="ECO:0000256" key="3">
    <source>
        <dbReference type="ARBA" id="ARBA00005002"/>
    </source>
</evidence>
<dbReference type="STRING" id="1184267.A11Q_969"/>
<protein>
    <recommendedName>
        <fullName evidence="4 12">UDP-3-O-acyl-N-acetylglucosamine deacetylase</fullName>
        <shortName evidence="12">UDP-3-O-acyl-GlcNAc deacetylase</shortName>
        <ecNumber evidence="4 12">3.5.1.108</ecNumber>
    </recommendedName>
    <alternativeName>
        <fullName evidence="12">UDP-3-O-[R-3-hydroxymyristoyl]-N-acetylglucosamine deacetylase</fullName>
    </alternativeName>
</protein>
<keyword evidence="7 12" id="KW-0479">Metal-binding</keyword>
<dbReference type="KEGG" id="bex:A11Q_969"/>
<dbReference type="SUPFAM" id="SSF54211">
    <property type="entry name" value="Ribosomal protein S5 domain 2-like"/>
    <property type="match status" value="2"/>
</dbReference>
<dbReference type="eggNOG" id="COG0774">
    <property type="taxonomic scope" value="Bacteria"/>
</dbReference>
<dbReference type="PATRIC" id="fig|1184267.3.peg.984"/>
<evidence type="ECO:0000256" key="9">
    <source>
        <dbReference type="ARBA" id="ARBA00022833"/>
    </source>
</evidence>
<keyword evidence="6 12" id="KW-0441">Lipid A biosynthesis</keyword>
<evidence type="ECO:0000256" key="1">
    <source>
        <dbReference type="ARBA" id="ARBA00001947"/>
    </source>
</evidence>
<comment type="cofactor">
    <cofactor evidence="1 12">
        <name>Zn(2+)</name>
        <dbReference type="ChEBI" id="CHEBI:29105"/>
    </cofactor>
</comment>
<dbReference type="InterPro" id="IPR020568">
    <property type="entry name" value="Ribosomal_Su5_D2-typ_SF"/>
</dbReference>
<organism evidence="13 14">
    <name type="scientific">Pseudobdellovibrio exovorus JSS</name>
    <dbReference type="NCBI Taxonomy" id="1184267"/>
    <lineage>
        <taxon>Bacteria</taxon>
        <taxon>Pseudomonadati</taxon>
        <taxon>Bdellovibrionota</taxon>
        <taxon>Bdellovibrionia</taxon>
        <taxon>Bdellovibrionales</taxon>
        <taxon>Pseudobdellovibrionaceae</taxon>
        <taxon>Pseudobdellovibrio</taxon>
    </lineage>
</organism>
<dbReference type="PANTHER" id="PTHR33694">
    <property type="entry name" value="UDP-3-O-ACYL-N-ACETYLGLUCOSAMINE DEACETYLASE 1, MITOCHONDRIAL-RELATED"/>
    <property type="match status" value="1"/>
</dbReference>
<evidence type="ECO:0000256" key="11">
    <source>
        <dbReference type="ARBA" id="ARBA00024535"/>
    </source>
</evidence>
<comment type="similarity">
    <text evidence="12">Belongs to the LpxC family.</text>
</comment>
<dbReference type="EMBL" id="CP003537">
    <property type="protein sequence ID" value="AGH95185.1"/>
    <property type="molecule type" value="Genomic_DNA"/>
</dbReference>
<dbReference type="Gene3D" id="3.30.1700.10">
    <property type="entry name" value="lpxc deacetylase, domain 2"/>
    <property type="match status" value="1"/>
</dbReference>
<gene>
    <name evidence="12" type="primary">lpxC</name>
    <name evidence="13" type="ORF">A11Q_969</name>
</gene>
<evidence type="ECO:0000256" key="4">
    <source>
        <dbReference type="ARBA" id="ARBA00012745"/>
    </source>
</evidence>
<evidence type="ECO:0000313" key="13">
    <source>
        <dbReference type="EMBL" id="AGH95185.1"/>
    </source>
</evidence>
<dbReference type="HAMAP" id="MF_00388">
    <property type="entry name" value="LpxC"/>
    <property type="match status" value="1"/>
</dbReference>
<feature type="binding site" evidence="12">
    <location>
        <position position="78"/>
    </location>
    <ligand>
        <name>Zn(2+)</name>
        <dbReference type="ChEBI" id="CHEBI:29105"/>
    </ligand>
</feature>
<comment type="catalytic activity">
    <reaction evidence="11 12">
        <text>a UDP-3-O-[(3R)-3-hydroxyacyl]-N-acetyl-alpha-D-glucosamine + H2O = a UDP-3-O-[(3R)-3-hydroxyacyl]-alpha-D-glucosamine + acetate</text>
        <dbReference type="Rhea" id="RHEA:67816"/>
        <dbReference type="ChEBI" id="CHEBI:15377"/>
        <dbReference type="ChEBI" id="CHEBI:30089"/>
        <dbReference type="ChEBI" id="CHEBI:137740"/>
        <dbReference type="ChEBI" id="CHEBI:173225"/>
        <dbReference type="EC" id="3.5.1.108"/>
    </reaction>
</comment>
<evidence type="ECO:0000313" key="14">
    <source>
        <dbReference type="Proteomes" id="UP000012040"/>
    </source>
</evidence>
<comment type="pathway">
    <text evidence="3 12">Glycolipid biosynthesis; lipid IV(A) biosynthesis; lipid IV(A) from (3R)-3-hydroxytetradecanoyl-[acyl-carrier-protein] and UDP-N-acetyl-alpha-D-glucosamine: step 2/6.</text>
</comment>
<evidence type="ECO:0000256" key="12">
    <source>
        <dbReference type="HAMAP-Rule" id="MF_00388"/>
    </source>
</evidence>
<evidence type="ECO:0000256" key="6">
    <source>
        <dbReference type="ARBA" id="ARBA00022556"/>
    </source>
</evidence>
<evidence type="ECO:0000256" key="5">
    <source>
        <dbReference type="ARBA" id="ARBA00022516"/>
    </source>
</evidence>
<evidence type="ECO:0000256" key="10">
    <source>
        <dbReference type="ARBA" id="ARBA00023098"/>
    </source>
</evidence>
<keyword evidence="8 12" id="KW-0378">Hydrolase</keyword>
<dbReference type="Gene3D" id="3.30.230.20">
    <property type="entry name" value="lpxc deacetylase, domain 1"/>
    <property type="match status" value="1"/>
</dbReference>
<reference evidence="13 14" key="1">
    <citation type="journal article" date="2013" name="ISME J.">
        <title>By their genes ye shall know them: genomic signatures of predatory bacteria.</title>
        <authorList>
            <person name="Pasternak Z."/>
            <person name="Pietrokovski S."/>
            <person name="Rotem O."/>
            <person name="Gophna U."/>
            <person name="Lurie-Weinberger M.N."/>
            <person name="Jurkevitch E."/>
        </authorList>
    </citation>
    <scope>NUCLEOTIDE SEQUENCE [LARGE SCALE GENOMIC DNA]</scope>
    <source>
        <strain evidence="13 14">JSS</strain>
    </source>
</reference>
<dbReference type="GO" id="GO:0103117">
    <property type="term" value="F:UDP-3-O-acyl-N-acetylglucosamine deacetylase activity"/>
    <property type="evidence" value="ECO:0007669"/>
    <property type="project" value="UniProtKB-UniRule"/>
</dbReference>
<accession>M4V9R0</accession>
<proteinExistence type="inferred from homology"/>
<dbReference type="OrthoDB" id="5289346at2"/>
<name>M4V9R0_9BACT</name>
<dbReference type="GO" id="GO:0009245">
    <property type="term" value="P:lipid A biosynthetic process"/>
    <property type="evidence" value="ECO:0007669"/>
    <property type="project" value="UniProtKB-UniRule"/>
</dbReference>
<dbReference type="GO" id="GO:0016020">
    <property type="term" value="C:membrane"/>
    <property type="evidence" value="ECO:0007669"/>
    <property type="project" value="GOC"/>
</dbReference>
<keyword evidence="14" id="KW-1185">Reference proteome</keyword>
<sequence>MFFQKTIRKTVEVDGVGIHSGEKTTLRFKPAPANTGVYFIRADLPHRPYLKVSAKNVQAVSYQTSLGGPEFQVNTIEHCVSALSALRIDNIYIELDGPEIPICDGSAQYFMKALLGGELIELDEPRRYCYITEPISYVEGEKSAYVLPYHGLRLTVTIDFPHVAIGKQTFDMEINEQTFVREIANARTFGFLKDVDAMKAAGLAKGGSLENCIVLDDHQVVNPEGLRFRDEFVRHKALDALGDLVTLEMPLMGHVVLNRAGHDIMNKLIKKIVASPQSYRFVEMGADVTQEQKRFANWSV</sequence>
<dbReference type="InterPro" id="IPR011334">
    <property type="entry name" value="UDP-acyl_GlcNac_deAcase_C"/>
</dbReference>
<evidence type="ECO:0000256" key="2">
    <source>
        <dbReference type="ARBA" id="ARBA00002923"/>
    </source>
</evidence>
<dbReference type="Proteomes" id="UP000012040">
    <property type="component" value="Chromosome"/>
</dbReference>
<dbReference type="EC" id="3.5.1.108" evidence="4 12"/>
<dbReference type="AlphaFoldDB" id="M4V9R0"/>